<dbReference type="Proteomes" id="UP001321473">
    <property type="component" value="Unassembled WGS sequence"/>
</dbReference>
<reference evidence="1 2" key="1">
    <citation type="journal article" date="2023" name="Arcadia Sci">
        <title>De novo assembly of a long-read Amblyomma americanum tick genome.</title>
        <authorList>
            <person name="Chou S."/>
            <person name="Poskanzer K.E."/>
            <person name="Rollins M."/>
            <person name="Thuy-Boun P.S."/>
        </authorList>
    </citation>
    <scope>NUCLEOTIDE SEQUENCE [LARGE SCALE GENOMIC DNA]</scope>
    <source>
        <strain evidence="1">F_SG_1</strain>
        <tissue evidence="1">Salivary glands</tissue>
    </source>
</reference>
<gene>
    <name evidence="1" type="ORF">V5799_008813</name>
</gene>
<protein>
    <submittedName>
        <fullName evidence="1">Uncharacterized protein</fullName>
    </submittedName>
</protein>
<sequence length="265" mass="29628">MLNKPLTNHSMICTVDCETDIDVLPDGVCDFILYDSLYKCRADVGLLSLGEGLEDFIKLAAASKFTEYGCSIDIQAVTKFVEDLSSQHSNHWITNELLNKNVHHWGVTNAHKVFLDSYPGLLMNALEALKYEGCRLAECLRSLHEVHIPIAVSFTLKGRLWQPRSDDENVTAKPFGDYGLFKDCDPESADSDLPPAALCDAKRNLTQAVFTLAAFDVNFDSTEGTCPDGKLYGYFNRTLMLKKLSAFLENNYTDSRKYGDCLDLI</sequence>
<name>A0AAQ4FBZ0_AMBAM</name>
<evidence type="ECO:0000313" key="1">
    <source>
        <dbReference type="EMBL" id="KAK8784824.1"/>
    </source>
</evidence>
<accession>A0AAQ4FBZ0</accession>
<dbReference type="AlphaFoldDB" id="A0AAQ4FBZ0"/>
<comment type="caution">
    <text evidence="1">The sequence shown here is derived from an EMBL/GenBank/DDBJ whole genome shotgun (WGS) entry which is preliminary data.</text>
</comment>
<keyword evidence="2" id="KW-1185">Reference proteome</keyword>
<evidence type="ECO:0000313" key="2">
    <source>
        <dbReference type="Proteomes" id="UP001321473"/>
    </source>
</evidence>
<dbReference type="EMBL" id="JARKHS020004241">
    <property type="protein sequence ID" value="KAK8784824.1"/>
    <property type="molecule type" value="Genomic_DNA"/>
</dbReference>
<organism evidence="1 2">
    <name type="scientific">Amblyomma americanum</name>
    <name type="common">Lone star tick</name>
    <dbReference type="NCBI Taxonomy" id="6943"/>
    <lineage>
        <taxon>Eukaryota</taxon>
        <taxon>Metazoa</taxon>
        <taxon>Ecdysozoa</taxon>
        <taxon>Arthropoda</taxon>
        <taxon>Chelicerata</taxon>
        <taxon>Arachnida</taxon>
        <taxon>Acari</taxon>
        <taxon>Parasitiformes</taxon>
        <taxon>Ixodida</taxon>
        <taxon>Ixodoidea</taxon>
        <taxon>Ixodidae</taxon>
        <taxon>Amblyomminae</taxon>
        <taxon>Amblyomma</taxon>
    </lineage>
</organism>
<proteinExistence type="predicted"/>